<keyword evidence="1" id="KW-0732">Signal</keyword>
<keyword evidence="3" id="KW-1185">Reference proteome</keyword>
<dbReference type="AlphaFoldDB" id="A0A8S9WMG9"/>
<feature type="chain" id="PRO_5035797762" description="Chitin-binding type-2 domain-containing protein" evidence="1">
    <location>
        <begin position="22"/>
        <end position="281"/>
    </location>
</feature>
<protein>
    <recommendedName>
        <fullName evidence="4">Chitin-binding type-2 domain-containing protein</fullName>
    </recommendedName>
</protein>
<dbReference type="Proteomes" id="UP000466442">
    <property type="component" value="Linkage Group LG16"/>
</dbReference>
<feature type="signal peptide" evidence="1">
    <location>
        <begin position="1"/>
        <end position="21"/>
    </location>
</feature>
<accession>A0A8S9WMG9</accession>
<evidence type="ECO:0000256" key="1">
    <source>
        <dbReference type="SAM" id="SignalP"/>
    </source>
</evidence>
<dbReference type="EMBL" id="WIXP02000016">
    <property type="protein sequence ID" value="KAF6198250.1"/>
    <property type="molecule type" value="Genomic_DNA"/>
</dbReference>
<organism evidence="2 3">
    <name type="scientific">Apolygus lucorum</name>
    <name type="common">Small green plant bug</name>
    <name type="synonym">Lygocoris lucorum</name>
    <dbReference type="NCBI Taxonomy" id="248454"/>
    <lineage>
        <taxon>Eukaryota</taxon>
        <taxon>Metazoa</taxon>
        <taxon>Ecdysozoa</taxon>
        <taxon>Arthropoda</taxon>
        <taxon>Hexapoda</taxon>
        <taxon>Insecta</taxon>
        <taxon>Pterygota</taxon>
        <taxon>Neoptera</taxon>
        <taxon>Paraneoptera</taxon>
        <taxon>Hemiptera</taxon>
        <taxon>Heteroptera</taxon>
        <taxon>Panheteroptera</taxon>
        <taxon>Cimicomorpha</taxon>
        <taxon>Miridae</taxon>
        <taxon>Mirini</taxon>
        <taxon>Apolygus</taxon>
    </lineage>
</organism>
<sequence>MKISNVQLCLAAIFGVVQIWAQETDILDVLSALEEEQTTPKDFGDSLQLPDSAVTLNCRLSCGLTDYHRTCGCVKNRCCLWKNPCVALCNGARIIGDKEDRECRDLSVQVVSHTPKTDLPTTLSTPRPQMNYTVSKNVTECKTVNYQTNLEAEIVPVVYCKEGDFHKDAGCLKLVGVDTARRRSVVIRGCGQLPEAKTCDALRKLAGVKSVEIKFCSVCNISLCNIANCRYSSISFLFVLVRLICTKYIMYAAEWSFMVPLGITMCSFKVPLGIALRRTQT</sequence>
<name>A0A8S9WMG9_APOLU</name>
<comment type="caution">
    <text evidence="2">The sequence shown here is derived from an EMBL/GenBank/DDBJ whole genome shotgun (WGS) entry which is preliminary data.</text>
</comment>
<evidence type="ECO:0000313" key="2">
    <source>
        <dbReference type="EMBL" id="KAF6198250.1"/>
    </source>
</evidence>
<gene>
    <name evidence="2" type="ORF">GE061_007997</name>
</gene>
<reference evidence="2" key="1">
    <citation type="journal article" date="2021" name="Mol. Ecol. Resour.">
        <title>Apolygus lucorum genome provides insights into omnivorousness and mesophyll feeding.</title>
        <authorList>
            <person name="Liu Y."/>
            <person name="Liu H."/>
            <person name="Wang H."/>
            <person name="Huang T."/>
            <person name="Liu B."/>
            <person name="Yang B."/>
            <person name="Yin L."/>
            <person name="Li B."/>
            <person name="Zhang Y."/>
            <person name="Zhang S."/>
            <person name="Jiang F."/>
            <person name="Zhang X."/>
            <person name="Ren Y."/>
            <person name="Wang B."/>
            <person name="Wang S."/>
            <person name="Lu Y."/>
            <person name="Wu K."/>
            <person name="Fan W."/>
            <person name="Wang G."/>
        </authorList>
    </citation>
    <scope>NUCLEOTIDE SEQUENCE</scope>
    <source>
        <strain evidence="2">12Hb</strain>
    </source>
</reference>
<evidence type="ECO:0000313" key="3">
    <source>
        <dbReference type="Proteomes" id="UP000466442"/>
    </source>
</evidence>
<evidence type="ECO:0008006" key="4">
    <source>
        <dbReference type="Google" id="ProtNLM"/>
    </source>
</evidence>
<proteinExistence type="predicted"/>